<dbReference type="EMBL" id="AEPD01000006">
    <property type="protein sequence ID" value="EFU31778.1"/>
    <property type="molecule type" value="Genomic_DNA"/>
</dbReference>
<evidence type="ECO:0000313" key="3">
    <source>
        <dbReference type="Proteomes" id="UP000003112"/>
    </source>
</evidence>
<name>E6K3L0_9BACT</name>
<comment type="caution">
    <text evidence="2">The sequence shown here is derived from an EMBL/GenBank/DDBJ whole genome shotgun (WGS) entry which is preliminary data.</text>
</comment>
<dbReference type="AlphaFoldDB" id="E6K3L0"/>
<dbReference type="HOGENOM" id="CLU_2289003_0_0_10"/>
<sequence>MAVARPVHGCCTSGAKALHGACNGHAPKWGQPVGRPIRETWGYGQAPTGPTMALREDVTKCKNDRISANPVQAKGQKEEPGRTGRCVKTPGKKVYNTLIIK</sequence>
<proteinExistence type="predicted"/>
<protein>
    <submittedName>
        <fullName evidence="2">Uncharacterized protein</fullName>
    </submittedName>
</protein>
<feature type="region of interest" description="Disordered" evidence="1">
    <location>
        <begin position="68"/>
        <end position="87"/>
    </location>
</feature>
<evidence type="ECO:0000256" key="1">
    <source>
        <dbReference type="SAM" id="MobiDB-lite"/>
    </source>
</evidence>
<organism evidence="2 3">
    <name type="scientific">Segatella buccae ATCC 33574</name>
    <dbReference type="NCBI Taxonomy" id="873513"/>
    <lineage>
        <taxon>Bacteria</taxon>
        <taxon>Pseudomonadati</taxon>
        <taxon>Bacteroidota</taxon>
        <taxon>Bacteroidia</taxon>
        <taxon>Bacteroidales</taxon>
        <taxon>Prevotellaceae</taxon>
        <taxon>Segatella</taxon>
    </lineage>
</organism>
<dbReference type="Proteomes" id="UP000003112">
    <property type="component" value="Unassembled WGS sequence"/>
</dbReference>
<dbReference type="STRING" id="873513.HMPREF6485_0163"/>
<evidence type="ECO:0000313" key="2">
    <source>
        <dbReference type="EMBL" id="EFU31778.1"/>
    </source>
</evidence>
<keyword evidence="3" id="KW-1185">Reference proteome</keyword>
<accession>E6K3L0</accession>
<reference evidence="2 3" key="1">
    <citation type="submission" date="2010-10" db="EMBL/GenBank/DDBJ databases">
        <authorList>
            <person name="Muzny D."/>
            <person name="Qin X."/>
            <person name="Deng J."/>
            <person name="Jiang H."/>
            <person name="Liu Y."/>
            <person name="Qu J."/>
            <person name="Song X.-Z."/>
            <person name="Zhang L."/>
            <person name="Thornton R."/>
            <person name="Coyle M."/>
            <person name="Francisco L."/>
            <person name="Jackson L."/>
            <person name="Javaid M."/>
            <person name="Korchina V."/>
            <person name="Kovar C."/>
            <person name="Mata R."/>
            <person name="Mathew T."/>
            <person name="Ngo R."/>
            <person name="Nguyen L."/>
            <person name="Nguyen N."/>
            <person name="Okwuonu G."/>
            <person name="Ongeri F."/>
            <person name="Pham C."/>
            <person name="Simmons D."/>
            <person name="Wilczek-Boney K."/>
            <person name="Hale W."/>
            <person name="Jakkamsetti A."/>
            <person name="Pham P."/>
            <person name="Ruth R."/>
            <person name="San Lucas F."/>
            <person name="Warren J."/>
            <person name="Zhang J."/>
            <person name="Zhao Z."/>
            <person name="Zhou C."/>
            <person name="Zhu D."/>
            <person name="Lee S."/>
            <person name="Bess C."/>
            <person name="Blankenburg K."/>
            <person name="Forbes L."/>
            <person name="Fu Q."/>
            <person name="Gubbala S."/>
            <person name="Hirani K."/>
            <person name="Jayaseelan J.C."/>
            <person name="Lara F."/>
            <person name="Munidasa M."/>
            <person name="Palculict T."/>
            <person name="Patil S."/>
            <person name="Pu L.-L."/>
            <person name="Saada N."/>
            <person name="Tang L."/>
            <person name="Weissenberger G."/>
            <person name="Zhu Y."/>
            <person name="Hemphill L."/>
            <person name="Shang Y."/>
            <person name="Youmans B."/>
            <person name="Ayvaz T."/>
            <person name="Ross M."/>
            <person name="Santibanez J."/>
            <person name="Aqrawi P."/>
            <person name="Gross S."/>
            <person name="Joshi V."/>
            <person name="Fowler G."/>
            <person name="Nazareth L."/>
            <person name="Reid J."/>
            <person name="Worley K."/>
            <person name="Petrosino J."/>
            <person name="Highlander S."/>
            <person name="Gibbs R."/>
        </authorList>
    </citation>
    <scope>NUCLEOTIDE SEQUENCE [LARGE SCALE GENOMIC DNA]</scope>
    <source>
        <strain evidence="2 3">ATCC 33574</strain>
    </source>
</reference>
<gene>
    <name evidence="2" type="ORF">HMPREF6485_0163</name>
</gene>